<name>A0A1R0KSD4_9PSEU</name>
<keyword evidence="3" id="KW-1185">Reference proteome</keyword>
<reference evidence="2 3" key="1">
    <citation type="submission" date="2016-01" db="EMBL/GenBank/DDBJ databases">
        <title>Amycolatopsis coloradensis genome sequencing and assembly.</title>
        <authorList>
            <person name="Mayilraj S."/>
        </authorList>
    </citation>
    <scope>NUCLEOTIDE SEQUENCE [LARGE SCALE GENOMIC DNA]</scope>
    <source>
        <strain evidence="2 3">DSM 44225</strain>
    </source>
</reference>
<gene>
    <name evidence="2" type="ORF">BS329_19960</name>
</gene>
<dbReference type="EMBL" id="MQUQ01000010">
    <property type="protein sequence ID" value="OLZ50681.1"/>
    <property type="molecule type" value="Genomic_DNA"/>
</dbReference>
<dbReference type="OrthoDB" id="487187at2"/>
<dbReference type="AlphaFoldDB" id="A0A1R0KSD4"/>
<protein>
    <recommendedName>
        <fullName evidence="1">Trypsin-co-occurring domain-containing protein</fullName>
    </recommendedName>
</protein>
<dbReference type="InterPro" id="IPR045794">
    <property type="entry name" value="Trypco1"/>
</dbReference>
<dbReference type="RefSeq" id="WP_076162724.1">
    <property type="nucleotide sequence ID" value="NZ_JBEZVB010000125.1"/>
</dbReference>
<feature type="domain" description="Trypsin-co-occurring" evidence="1">
    <location>
        <begin position="18"/>
        <end position="111"/>
    </location>
</feature>
<sequence length="114" mass="11900">MAQDEDDLGGDVLVPLSVSGEKVYLAVKQLDTPAAAEEESEIAARRPTLDDVVGGLSAFAGELSTKLRSSDAGKITIEFGCEVAVESGRFIAVIGKASAKSTFKVALEWTKPTA</sequence>
<proteinExistence type="predicted"/>
<accession>A0A1R0KSD4</accession>
<dbReference type="Proteomes" id="UP000187486">
    <property type="component" value="Unassembled WGS sequence"/>
</dbReference>
<dbReference type="NCBIfam" id="NF041216">
    <property type="entry name" value="CU044_2847_fam"/>
    <property type="match status" value="1"/>
</dbReference>
<dbReference type="STRING" id="76021.BS329_19960"/>
<evidence type="ECO:0000259" key="1">
    <source>
        <dbReference type="Pfam" id="PF19493"/>
    </source>
</evidence>
<organism evidence="2 3">
    <name type="scientific">Amycolatopsis coloradensis</name>
    <dbReference type="NCBI Taxonomy" id="76021"/>
    <lineage>
        <taxon>Bacteria</taxon>
        <taxon>Bacillati</taxon>
        <taxon>Actinomycetota</taxon>
        <taxon>Actinomycetes</taxon>
        <taxon>Pseudonocardiales</taxon>
        <taxon>Pseudonocardiaceae</taxon>
        <taxon>Amycolatopsis</taxon>
    </lineage>
</organism>
<evidence type="ECO:0000313" key="2">
    <source>
        <dbReference type="EMBL" id="OLZ50681.1"/>
    </source>
</evidence>
<comment type="caution">
    <text evidence="2">The sequence shown here is derived from an EMBL/GenBank/DDBJ whole genome shotgun (WGS) entry which is preliminary data.</text>
</comment>
<evidence type="ECO:0000313" key="3">
    <source>
        <dbReference type="Proteomes" id="UP000187486"/>
    </source>
</evidence>
<dbReference type="Pfam" id="PF19493">
    <property type="entry name" value="Trypco1"/>
    <property type="match status" value="1"/>
</dbReference>